<evidence type="ECO:0008006" key="4">
    <source>
        <dbReference type="Google" id="ProtNLM"/>
    </source>
</evidence>
<feature type="transmembrane region" description="Helical" evidence="1">
    <location>
        <begin position="28"/>
        <end position="50"/>
    </location>
</feature>
<feature type="transmembrane region" description="Helical" evidence="1">
    <location>
        <begin position="155"/>
        <end position="179"/>
    </location>
</feature>
<gene>
    <name evidence="2" type="ORF">KDK_00760</name>
</gene>
<accession>A0A402AB65</accession>
<proteinExistence type="predicted"/>
<evidence type="ECO:0000313" key="3">
    <source>
        <dbReference type="Proteomes" id="UP000287188"/>
    </source>
</evidence>
<dbReference type="Proteomes" id="UP000287188">
    <property type="component" value="Unassembled WGS sequence"/>
</dbReference>
<feature type="transmembrane region" description="Helical" evidence="1">
    <location>
        <begin position="266"/>
        <end position="285"/>
    </location>
</feature>
<keyword evidence="3" id="KW-1185">Reference proteome</keyword>
<dbReference type="EMBL" id="BIFS01000001">
    <property type="protein sequence ID" value="GCE16276.1"/>
    <property type="molecule type" value="Genomic_DNA"/>
</dbReference>
<organism evidence="2 3">
    <name type="scientific">Dictyobacter kobayashii</name>
    <dbReference type="NCBI Taxonomy" id="2014872"/>
    <lineage>
        <taxon>Bacteria</taxon>
        <taxon>Bacillati</taxon>
        <taxon>Chloroflexota</taxon>
        <taxon>Ktedonobacteria</taxon>
        <taxon>Ktedonobacterales</taxon>
        <taxon>Dictyobacteraceae</taxon>
        <taxon>Dictyobacter</taxon>
    </lineage>
</organism>
<reference evidence="3" key="1">
    <citation type="submission" date="2018-12" db="EMBL/GenBank/DDBJ databases">
        <title>Tengunoibacter tsumagoiensis gen. nov., sp. nov., Dictyobacter kobayashii sp. nov., D. alpinus sp. nov., and D. joshuensis sp. nov. and description of Dictyobacteraceae fam. nov. within the order Ktedonobacterales isolated from Tengu-no-mugimeshi.</title>
        <authorList>
            <person name="Wang C.M."/>
            <person name="Zheng Y."/>
            <person name="Sakai Y."/>
            <person name="Toyoda A."/>
            <person name="Minakuchi Y."/>
            <person name="Abe K."/>
            <person name="Yokota A."/>
            <person name="Yabe S."/>
        </authorList>
    </citation>
    <scope>NUCLEOTIDE SEQUENCE [LARGE SCALE GENOMIC DNA]</scope>
    <source>
        <strain evidence="3">Uno11</strain>
    </source>
</reference>
<feature type="transmembrane region" description="Helical" evidence="1">
    <location>
        <begin position="88"/>
        <end position="111"/>
    </location>
</feature>
<keyword evidence="1" id="KW-1133">Transmembrane helix</keyword>
<protein>
    <recommendedName>
        <fullName evidence="4">DUF2029 domain-containing protein</fullName>
    </recommendedName>
</protein>
<feature type="transmembrane region" description="Helical" evidence="1">
    <location>
        <begin position="191"/>
        <end position="215"/>
    </location>
</feature>
<feature type="transmembrane region" description="Helical" evidence="1">
    <location>
        <begin position="227"/>
        <end position="246"/>
    </location>
</feature>
<name>A0A402AB65_9CHLR</name>
<dbReference type="AlphaFoldDB" id="A0A402AB65"/>
<keyword evidence="1" id="KW-0472">Membrane</keyword>
<comment type="caution">
    <text evidence="2">The sequence shown here is derived from an EMBL/GenBank/DDBJ whole genome shotgun (WGS) entry which is preliminary data.</text>
</comment>
<evidence type="ECO:0000256" key="1">
    <source>
        <dbReference type="SAM" id="Phobius"/>
    </source>
</evidence>
<sequence>MRYDLLPATCTLFSLIMAHQKRWRMAYIVLAVAVLLKIYPILLLPAFFIAEQQSDGKLYAPTSTALKNLPAQLYHTILGCTRWHWRNCLLFFALLITVTGAFALLDFQYAVISQFSYFLQRPIQIESMGASLLWLAHLGGMSWRITYDFGSINMYTALNAFVSPLFTLLFVLSVVYILWLQWQRRMTLLQTVIALTLAFIATGKVFSPQYLIWLIPLLAYAGAFNKVWTILWGLISFLTTFIYVAFYSQILDPAHIHLPSGFFEVATIRNILLAVLTLAYLFNWFQAREQTR</sequence>
<keyword evidence="1" id="KW-0812">Transmembrane</keyword>
<evidence type="ECO:0000313" key="2">
    <source>
        <dbReference type="EMBL" id="GCE16276.1"/>
    </source>
</evidence>